<keyword evidence="8 9" id="KW-0472">Membrane</keyword>
<evidence type="ECO:0000256" key="5">
    <source>
        <dbReference type="ARBA" id="ARBA00022781"/>
    </source>
</evidence>
<evidence type="ECO:0000256" key="4">
    <source>
        <dbReference type="ARBA" id="ARBA00022692"/>
    </source>
</evidence>
<feature type="transmembrane region" description="Helical" evidence="9">
    <location>
        <begin position="105"/>
        <end position="128"/>
    </location>
</feature>
<dbReference type="InterPro" id="IPR011555">
    <property type="entry name" value="ATPase_proteolipid_su_C_euk"/>
</dbReference>
<dbReference type="Gene3D" id="1.20.120.610">
    <property type="entry name" value="lithium bound rotor ring of v- atpase"/>
    <property type="match status" value="1"/>
</dbReference>
<keyword evidence="4 9" id="KW-0812">Transmembrane</keyword>
<dbReference type="NCBIfam" id="TIGR01100">
    <property type="entry name" value="V_ATP_synt_C"/>
    <property type="match status" value="1"/>
</dbReference>
<dbReference type="PRINTS" id="PR00122">
    <property type="entry name" value="VACATPASE"/>
</dbReference>
<dbReference type="InterPro" id="IPR035921">
    <property type="entry name" value="F/V-ATP_Csub_sf"/>
</dbReference>
<dbReference type="Pfam" id="PF00137">
    <property type="entry name" value="ATP-synt_C"/>
    <property type="match status" value="2"/>
</dbReference>
<dbReference type="PANTHER" id="PTHR10263">
    <property type="entry name" value="V-TYPE PROTON ATPASE PROTEOLIPID SUBUNIT"/>
    <property type="match status" value="1"/>
</dbReference>
<evidence type="ECO:0000256" key="9">
    <source>
        <dbReference type="RuleBase" id="RU363060"/>
    </source>
</evidence>
<evidence type="ECO:0000313" key="12">
    <source>
        <dbReference type="Proteomes" id="UP000315496"/>
    </source>
</evidence>
<dbReference type="GO" id="GO:0046961">
    <property type="term" value="F:proton-transporting ATPase activity, rotational mechanism"/>
    <property type="evidence" value="ECO:0007669"/>
    <property type="project" value="InterPro"/>
</dbReference>
<dbReference type="AlphaFoldDB" id="A0A4Z1STZ0"/>
<comment type="subcellular location">
    <subcellularLocation>
        <location evidence="1">Membrane</location>
        <topology evidence="1">Multi-pass membrane protein</topology>
    </subcellularLocation>
    <subcellularLocation>
        <location evidence="9">Vacuole membrane</location>
        <topology evidence="9">Multi-pass membrane protein</topology>
    </subcellularLocation>
</comment>
<dbReference type="CDD" id="cd18175">
    <property type="entry name" value="ATP-synt_Vo_c_ATP6C_rpt1"/>
    <property type="match status" value="1"/>
</dbReference>
<protein>
    <recommendedName>
        <fullName evidence="9">V-type proton ATPase proteolipid subunit</fullName>
    </recommendedName>
</protein>
<dbReference type="InterPro" id="IPR002379">
    <property type="entry name" value="ATPase_proteolipid_c-like_dom"/>
</dbReference>
<feature type="domain" description="V-ATPase proteolipid subunit C-like" evidence="10">
    <location>
        <begin position="22"/>
        <end position="80"/>
    </location>
</feature>
<keyword evidence="9" id="KW-0926">Vacuole</keyword>
<dbReference type="VEuPathDB" id="GiardiaDB:GMRT_11151"/>
<keyword evidence="3 9" id="KW-0813">Transport</keyword>
<accession>A0A4Z1STZ0</accession>
<evidence type="ECO:0000256" key="6">
    <source>
        <dbReference type="ARBA" id="ARBA00022989"/>
    </source>
</evidence>
<dbReference type="CDD" id="cd18176">
    <property type="entry name" value="ATP-synt_Vo_c_ATP6C_rpt2"/>
    <property type="match status" value="1"/>
</dbReference>
<dbReference type="InterPro" id="IPR000245">
    <property type="entry name" value="ATPase_proteolipid_csu"/>
</dbReference>
<evidence type="ECO:0000256" key="2">
    <source>
        <dbReference type="ARBA" id="ARBA00007296"/>
    </source>
</evidence>
<dbReference type="FunFam" id="1.20.120.610:FF:000001">
    <property type="entry name" value="V-type proton ATPase proteolipid subunit"/>
    <property type="match status" value="1"/>
</dbReference>
<dbReference type="SUPFAM" id="SSF81333">
    <property type="entry name" value="F1F0 ATP synthase subunit C"/>
    <property type="match status" value="2"/>
</dbReference>
<keyword evidence="6 9" id="KW-1133">Transmembrane helix</keyword>
<keyword evidence="5 9" id="KW-0375">Hydrogen ion transport</keyword>
<feature type="domain" description="V-ATPase proteolipid subunit C-like" evidence="10">
    <location>
        <begin position="106"/>
        <end position="165"/>
    </location>
</feature>
<organism evidence="11 12">
    <name type="scientific">Giardia muris</name>
    <dbReference type="NCBI Taxonomy" id="5742"/>
    <lineage>
        <taxon>Eukaryota</taxon>
        <taxon>Metamonada</taxon>
        <taxon>Diplomonadida</taxon>
        <taxon>Hexamitidae</taxon>
        <taxon>Giardiinae</taxon>
        <taxon>Giardia</taxon>
    </lineage>
</organism>
<evidence type="ECO:0000313" key="11">
    <source>
        <dbReference type="EMBL" id="TNJ29382.1"/>
    </source>
</evidence>
<dbReference type="GO" id="GO:0005774">
    <property type="term" value="C:vacuolar membrane"/>
    <property type="evidence" value="ECO:0007669"/>
    <property type="project" value="UniProtKB-SubCell"/>
</dbReference>
<evidence type="ECO:0000256" key="1">
    <source>
        <dbReference type="ARBA" id="ARBA00004141"/>
    </source>
</evidence>
<feature type="transmembrane region" description="Helical" evidence="9">
    <location>
        <begin position="18"/>
        <end position="40"/>
    </location>
</feature>
<name>A0A4Z1STZ0_GIAMU</name>
<dbReference type="EMBL" id="VDLU01000001">
    <property type="protein sequence ID" value="TNJ29382.1"/>
    <property type="molecule type" value="Genomic_DNA"/>
</dbReference>
<dbReference type="Proteomes" id="UP000315496">
    <property type="component" value="Chromosome 1"/>
</dbReference>
<gene>
    <name evidence="11" type="ORF">GMRT_11151</name>
</gene>
<evidence type="ECO:0000256" key="8">
    <source>
        <dbReference type="ARBA" id="ARBA00023136"/>
    </source>
</evidence>
<keyword evidence="12" id="KW-1185">Reference proteome</keyword>
<comment type="caution">
    <text evidence="11">The sequence shown here is derived from an EMBL/GenBank/DDBJ whole genome shotgun (WGS) entry which is preliminary data.</text>
</comment>
<feature type="transmembrane region" description="Helical" evidence="9">
    <location>
        <begin position="140"/>
        <end position="167"/>
    </location>
</feature>
<evidence type="ECO:0000259" key="10">
    <source>
        <dbReference type="Pfam" id="PF00137"/>
    </source>
</evidence>
<dbReference type="GO" id="GO:0033179">
    <property type="term" value="C:proton-transporting V-type ATPase, V0 domain"/>
    <property type="evidence" value="ECO:0007669"/>
    <property type="project" value="InterPro"/>
</dbReference>
<dbReference type="OrthoDB" id="1744869at2759"/>
<comment type="similarity">
    <text evidence="2 9">Belongs to the V-ATPase proteolipid subunit family.</text>
</comment>
<keyword evidence="7 9" id="KW-0406">Ion transport</keyword>
<evidence type="ECO:0000256" key="7">
    <source>
        <dbReference type="ARBA" id="ARBA00023065"/>
    </source>
</evidence>
<evidence type="ECO:0000256" key="3">
    <source>
        <dbReference type="ARBA" id="ARBA00022448"/>
    </source>
</evidence>
<feature type="transmembrane region" description="Helical" evidence="9">
    <location>
        <begin position="61"/>
        <end position="85"/>
    </location>
</feature>
<reference evidence="11 12" key="1">
    <citation type="submission" date="2019-05" db="EMBL/GenBank/DDBJ databases">
        <title>The compact genome of Giardia muris reveals important steps in the evolution of intestinal protozoan parasites.</title>
        <authorList>
            <person name="Xu F."/>
            <person name="Jimenez-Gonzalez A."/>
            <person name="Einarsson E."/>
            <person name="Astvaldsson A."/>
            <person name="Peirasmaki D."/>
            <person name="Eckmann L."/>
            <person name="Andersson J.O."/>
            <person name="Svard S.G."/>
            <person name="Jerlstrom-Hultqvist J."/>
        </authorList>
    </citation>
    <scope>NUCLEOTIDE SEQUENCE [LARGE SCALE GENOMIC DNA]</scope>
    <source>
        <strain evidence="11 12">Roberts-Thomson</strain>
    </source>
</reference>
<sequence length="184" mass="18263">MSTTNANLDLACPYTSCFYGYFGSACGIAFSCLGSAYGTAKAGKGVMAAGVMKPNAAMKNTLPVIMAGILGIYGLINAIVANTVIKSSGDGILAGRVPLMTSFAALAAGLCTGLSALAAGIAIGVTGNAGVRAVARKPKLFVVMLLTLVFGEALALYGLIIALILLFSGGGDICKAAQNGGVTN</sequence>
<proteinExistence type="inferred from homology"/>